<gene>
    <name evidence="1" type="ORF">LSINAPIS_LOCUS11330</name>
</gene>
<keyword evidence="2" id="KW-1185">Reference proteome</keyword>
<evidence type="ECO:0000313" key="2">
    <source>
        <dbReference type="Proteomes" id="UP000324832"/>
    </source>
</evidence>
<sequence>MQCQNDLESRQVI</sequence>
<evidence type="ECO:0000313" key="1">
    <source>
        <dbReference type="EMBL" id="VVD00761.1"/>
    </source>
</evidence>
<protein>
    <submittedName>
        <fullName evidence="1">Uncharacterized protein</fullName>
    </submittedName>
</protein>
<dbReference type="EMBL" id="FZQP02004956">
    <property type="protein sequence ID" value="VVD00761.1"/>
    <property type="molecule type" value="Genomic_DNA"/>
</dbReference>
<proteinExistence type="predicted"/>
<reference evidence="1 2" key="1">
    <citation type="submission" date="2017-07" db="EMBL/GenBank/DDBJ databases">
        <authorList>
            <person name="Talla V."/>
            <person name="Backstrom N."/>
        </authorList>
    </citation>
    <scope>NUCLEOTIDE SEQUENCE [LARGE SCALE GENOMIC DNA]</scope>
</reference>
<dbReference type="Proteomes" id="UP000324832">
    <property type="component" value="Unassembled WGS sequence"/>
</dbReference>
<name>A0A5E4QV11_9NEOP</name>
<accession>A0A5E4QV11</accession>
<organism evidence="1 2">
    <name type="scientific">Leptidea sinapis</name>
    <dbReference type="NCBI Taxonomy" id="189913"/>
    <lineage>
        <taxon>Eukaryota</taxon>
        <taxon>Metazoa</taxon>
        <taxon>Ecdysozoa</taxon>
        <taxon>Arthropoda</taxon>
        <taxon>Hexapoda</taxon>
        <taxon>Insecta</taxon>
        <taxon>Pterygota</taxon>
        <taxon>Neoptera</taxon>
        <taxon>Endopterygota</taxon>
        <taxon>Lepidoptera</taxon>
        <taxon>Glossata</taxon>
        <taxon>Ditrysia</taxon>
        <taxon>Papilionoidea</taxon>
        <taxon>Pieridae</taxon>
        <taxon>Dismorphiinae</taxon>
        <taxon>Leptidea</taxon>
    </lineage>
</organism>